<keyword evidence="4" id="KW-1185">Reference proteome</keyword>
<feature type="domain" description="C2H2-type" evidence="2">
    <location>
        <begin position="76"/>
        <end position="105"/>
    </location>
</feature>
<sequence>MQEPANWNPALLSTMTSHTSCQRPGSETNHLVIPAVEHDAPGFPCKWQDCRSTTCFRREVDLMRHVKSVHVAPKAYCCLEPNCGKAFGRKDHLQNHKRNRHPDNH</sequence>
<dbReference type="Proteomes" id="UP001610335">
    <property type="component" value="Unassembled WGS sequence"/>
</dbReference>
<accession>A0ABR4HM81</accession>
<evidence type="ECO:0000313" key="4">
    <source>
        <dbReference type="Proteomes" id="UP001610335"/>
    </source>
</evidence>
<reference evidence="3 4" key="1">
    <citation type="submission" date="2024-07" db="EMBL/GenBank/DDBJ databases">
        <title>Section-level genome sequencing and comparative genomics of Aspergillus sections Usti and Cavernicolus.</title>
        <authorList>
            <consortium name="Lawrence Berkeley National Laboratory"/>
            <person name="Nybo J.L."/>
            <person name="Vesth T.C."/>
            <person name="Theobald S."/>
            <person name="Frisvad J.C."/>
            <person name="Larsen T.O."/>
            <person name="Kjaerboelling I."/>
            <person name="Rothschild-Mancinelli K."/>
            <person name="Lyhne E.K."/>
            <person name="Kogle M.E."/>
            <person name="Barry K."/>
            <person name="Clum A."/>
            <person name="Na H."/>
            <person name="Ledsgaard L."/>
            <person name="Lin J."/>
            <person name="Lipzen A."/>
            <person name="Kuo A."/>
            <person name="Riley R."/>
            <person name="Mondo S."/>
            <person name="LaButti K."/>
            <person name="Haridas S."/>
            <person name="Pangalinan J."/>
            <person name="Salamov A.A."/>
            <person name="Simmons B.A."/>
            <person name="Magnuson J.K."/>
            <person name="Chen J."/>
            <person name="Drula E."/>
            <person name="Henrissat B."/>
            <person name="Wiebenga A."/>
            <person name="Lubbers R.J."/>
            <person name="Gomes A.C."/>
            <person name="Makela M.R."/>
            <person name="Stajich J."/>
            <person name="Grigoriev I.V."/>
            <person name="Mortensen U.H."/>
            <person name="De vries R.P."/>
            <person name="Baker S.E."/>
            <person name="Andersen M.R."/>
        </authorList>
    </citation>
    <scope>NUCLEOTIDE SEQUENCE [LARGE SCALE GENOMIC DNA]</scope>
    <source>
        <strain evidence="3 4">CBS 600.67</strain>
    </source>
</reference>
<keyword evidence="1" id="KW-0862">Zinc</keyword>
<dbReference type="EMBL" id="JBFXLS010000101">
    <property type="protein sequence ID" value="KAL2816435.1"/>
    <property type="molecule type" value="Genomic_DNA"/>
</dbReference>
<dbReference type="SMART" id="SM00355">
    <property type="entry name" value="ZnF_C2H2"/>
    <property type="match status" value="2"/>
</dbReference>
<dbReference type="Gene3D" id="3.30.160.60">
    <property type="entry name" value="Classic Zinc Finger"/>
    <property type="match status" value="2"/>
</dbReference>
<proteinExistence type="predicted"/>
<name>A0ABR4HM81_9EURO</name>
<organism evidence="3 4">
    <name type="scientific">Aspergillus cavernicola</name>
    <dbReference type="NCBI Taxonomy" id="176166"/>
    <lineage>
        <taxon>Eukaryota</taxon>
        <taxon>Fungi</taxon>
        <taxon>Dikarya</taxon>
        <taxon>Ascomycota</taxon>
        <taxon>Pezizomycotina</taxon>
        <taxon>Eurotiomycetes</taxon>
        <taxon>Eurotiomycetidae</taxon>
        <taxon>Eurotiales</taxon>
        <taxon>Aspergillaceae</taxon>
        <taxon>Aspergillus</taxon>
        <taxon>Aspergillus subgen. Nidulantes</taxon>
    </lineage>
</organism>
<dbReference type="InterPro" id="IPR036236">
    <property type="entry name" value="Znf_C2H2_sf"/>
</dbReference>
<dbReference type="PROSITE" id="PS00028">
    <property type="entry name" value="ZINC_FINGER_C2H2_1"/>
    <property type="match status" value="1"/>
</dbReference>
<keyword evidence="1" id="KW-0863">Zinc-finger</keyword>
<gene>
    <name evidence="3" type="ORF">BDW59DRAFT_153235</name>
</gene>
<evidence type="ECO:0000256" key="1">
    <source>
        <dbReference type="PROSITE-ProRule" id="PRU00042"/>
    </source>
</evidence>
<evidence type="ECO:0000259" key="2">
    <source>
        <dbReference type="PROSITE" id="PS50157"/>
    </source>
</evidence>
<protein>
    <recommendedName>
        <fullName evidence="2">C2H2-type domain-containing protein</fullName>
    </recommendedName>
</protein>
<dbReference type="PROSITE" id="PS50157">
    <property type="entry name" value="ZINC_FINGER_C2H2_2"/>
    <property type="match status" value="1"/>
</dbReference>
<keyword evidence="1" id="KW-0479">Metal-binding</keyword>
<dbReference type="InterPro" id="IPR013087">
    <property type="entry name" value="Znf_C2H2_type"/>
</dbReference>
<comment type="caution">
    <text evidence="3">The sequence shown here is derived from an EMBL/GenBank/DDBJ whole genome shotgun (WGS) entry which is preliminary data.</text>
</comment>
<dbReference type="Pfam" id="PF00096">
    <property type="entry name" value="zf-C2H2"/>
    <property type="match status" value="1"/>
</dbReference>
<evidence type="ECO:0000313" key="3">
    <source>
        <dbReference type="EMBL" id="KAL2816435.1"/>
    </source>
</evidence>
<dbReference type="SUPFAM" id="SSF57667">
    <property type="entry name" value="beta-beta-alpha zinc fingers"/>
    <property type="match status" value="1"/>
</dbReference>